<comment type="caution">
    <text evidence="2">The sequence shown here is derived from an EMBL/GenBank/DDBJ whole genome shotgun (WGS) entry which is preliminary data.</text>
</comment>
<dbReference type="OrthoDB" id="4207191at2759"/>
<proteinExistence type="predicted"/>
<sequence length="280" mass="31877">MVSSYPRSTVGQSRSWSIPERYWIQRELPRKIPVGYFINIPKTPMVESCFAPSRHLQLFAMMAPRTWIDDLVAEHENLYGPLPDVVETQGGNLVDRIPTPVYHRRFDPKWRVETYGKAAAEEWRISHTPNNVRAECWAKCGTEVEVMFYAWTLGDDSDDVEDMLEDIYGTRHWALSRPDKMSHRIIPSVSDYFAPMFTESPPGLHDGARGPVAAFTCPDDIPPSESTRGTKRRLSQTCEEEKCSTRKKSRRRYGAEKSGHQIGGNLAKVGHPGPREPETS</sequence>
<dbReference type="Proteomes" id="UP000224634">
    <property type="component" value="Unassembled WGS sequence"/>
</dbReference>
<reference evidence="2 3" key="1">
    <citation type="submission" date="2017-10" db="EMBL/GenBank/DDBJ databases">
        <title>Comparative genomics in systemic dimorphic fungi from Ajellomycetaceae.</title>
        <authorList>
            <person name="Munoz J.F."/>
            <person name="Mcewen J.G."/>
            <person name="Clay O.K."/>
            <person name="Cuomo C.A."/>
        </authorList>
    </citation>
    <scope>NUCLEOTIDE SEQUENCE [LARGE SCALE GENOMIC DNA]</scope>
    <source>
        <strain evidence="2 3">UAMH7299</strain>
    </source>
</reference>
<dbReference type="AlphaFoldDB" id="A0A2B7YQK3"/>
<dbReference type="EMBL" id="PDNA01000031">
    <property type="protein sequence ID" value="PGH22927.1"/>
    <property type="molecule type" value="Genomic_DNA"/>
</dbReference>
<evidence type="ECO:0000313" key="2">
    <source>
        <dbReference type="EMBL" id="PGH22927.1"/>
    </source>
</evidence>
<gene>
    <name evidence="2" type="ORF">AJ80_02976</name>
</gene>
<organism evidence="2 3">
    <name type="scientific">Polytolypa hystricis (strain UAMH7299)</name>
    <dbReference type="NCBI Taxonomy" id="1447883"/>
    <lineage>
        <taxon>Eukaryota</taxon>
        <taxon>Fungi</taxon>
        <taxon>Dikarya</taxon>
        <taxon>Ascomycota</taxon>
        <taxon>Pezizomycotina</taxon>
        <taxon>Eurotiomycetes</taxon>
        <taxon>Eurotiomycetidae</taxon>
        <taxon>Onygenales</taxon>
        <taxon>Onygenales incertae sedis</taxon>
        <taxon>Polytolypa</taxon>
    </lineage>
</organism>
<protein>
    <submittedName>
        <fullName evidence="2">Uncharacterized protein</fullName>
    </submittedName>
</protein>
<feature type="region of interest" description="Disordered" evidence="1">
    <location>
        <begin position="217"/>
        <end position="280"/>
    </location>
</feature>
<evidence type="ECO:0000313" key="3">
    <source>
        <dbReference type="Proteomes" id="UP000224634"/>
    </source>
</evidence>
<name>A0A2B7YQK3_POLH7</name>
<accession>A0A2B7YQK3</accession>
<keyword evidence="3" id="KW-1185">Reference proteome</keyword>
<evidence type="ECO:0000256" key="1">
    <source>
        <dbReference type="SAM" id="MobiDB-lite"/>
    </source>
</evidence>